<evidence type="ECO:0000313" key="4">
    <source>
        <dbReference type="Proteomes" id="UP000002320"/>
    </source>
</evidence>
<dbReference type="HOGENOM" id="CLU_1556788_0_0_1"/>
<dbReference type="InParanoid" id="B0WSP8"/>
<dbReference type="AlphaFoldDB" id="B0WSP8"/>
<name>B0WSP8_CULQU</name>
<sequence length="172" mass="19148">MASSIIDKPLVYQGCKIPIYLDNNATEVRVLDLPLGISNDDVAKVMSKYGEILTITNDRWINFFPGIPNGVRTLRMLLKQPTPKSITVNNAAAAFVRFFDTIQSMATVDLLPYKTQELGLDYTLTAAAAAAQKKLKKMKKKKKKYHQQQLNDDDPLSPSRCCAAVESPDWGV</sequence>
<dbReference type="KEGG" id="cqu:CpipJ_CPIJ009975"/>
<evidence type="ECO:0000313" key="3">
    <source>
        <dbReference type="EnsemblMetazoa" id="CPIJ009975-PA"/>
    </source>
</evidence>
<evidence type="ECO:0000256" key="1">
    <source>
        <dbReference type="SAM" id="MobiDB-lite"/>
    </source>
</evidence>
<accession>B0WSP8</accession>
<reference evidence="2" key="1">
    <citation type="submission" date="2007-03" db="EMBL/GenBank/DDBJ databases">
        <title>Annotation of Culex pipiens quinquefasciatus.</title>
        <authorList>
            <consortium name="The Broad Institute Genome Sequencing Platform"/>
            <person name="Atkinson P.W."/>
            <person name="Hemingway J."/>
            <person name="Christensen B.M."/>
            <person name="Higgs S."/>
            <person name="Kodira C."/>
            <person name="Hannick L."/>
            <person name="Megy K."/>
            <person name="O'Leary S."/>
            <person name="Pearson M."/>
            <person name="Haas B.J."/>
            <person name="Mauceli E."/>
            <person name="Wortman J.R."/>
            <person name="Lee N.H."/>
            <person name="Guigo R."/>
            <person name="Stanke M."/>
            <person name="Alvarado L."/>
            <person name="Amedeo P."/>
            <person name="Antoine C.H."/>
            <person name="Arensburger P."/>
            <person name="Bidwell S.L."/>
            <person name="Crawford M."/>
            <person name="Camaro F."/>
            <person name="Devon K."/>
            <person name="Engels R."/>
            <person name="Hammond M."/>
            <person name="Howarth C."/>
            <person name="Koehrsen M."/>
            <person name="Lawson D."/>
            <person name="Montgomery P."/>
            <person name="Nene V."/>
            <person name="Nusbaum C."/>
            <person name="Puiu D."/>
            <person name="Romero-Severson J."/>
            <person name="Severson D.W."/>
            <person name="Shumway M."/>
            <person name="Sisk P."/>
            <person name="Stolte C."/>
            <person name="Zeng Q."/>
            <person name="Eisenstadt E."/>
            <person name="Fraser-Liggett C."/>
            <person name="Strausberg R."/>
            <person name="Galagan J."/>
            <person name="Birren B."/>
            <person name="Collins F.H."/>
        </authorList>
    </citation>
    <scope>NUCLEOTIDE SEQUENCE [LARGE SCALE GENOMIC DNA]</scope>
    <source>
        <strain evidence="2">JHB</strain>
    </source>
</reference>
<gene>
    <name evidence="3" type="primary">6042644</name>
    <name evidence="2" type="ORF">CpipJ_CPIJ009975</name>
</gene>
<keyword evidence="4" id="KW-1185">Reference proteome</keyword>
<protein>
    <submittedName>
        <fullName evidence="2 3">Uncharacterized protein</fullName>
    </submittedName>
</protein>
<dbReference type="Proteomes" id="UP000002320">
    <property type="component" value="Unassembled WGS sequence"/>
</dbReference>
<dbReference type="VEuPathDB" id="VectorBase:CPIJ009975"/>
<evidence type="ECO:0000313" key="2">
    <source>
        <dbReference type="EMBL" id="EDS34007.1"/>
    </source>
</evidence>
<feature type="region of interest" description="Disordered" evidence="1">
    <location>
        <begin position="141"/>
        <end position="172"/>
    </location>
</feature>
<dbReference type="EnsemblMetazoa" id="CPIJ009975-RA">
    <property type="protein sequence ID" value="CPIJ009975-PA"/>
    <property type="gene ID" value="CPIJ009975"/>
</dbReference>
<proteinExistence type="predicted"/>
<organism>
    <name type="scientific">Culex quinquefasciatus</name>
    <name type="common">Southern house mosquito</name>
    <name type="synonym">Culex pungens</name>
    <dbReference type="NCBI Taxonomy" id="7176"/>
    <lineage>
        <taxon>Eukaryota</taxon>
        <taxon>Metazoa</taxon>
        <taxon>Ecdysozoa</taxon>
        <taxon>Arthropoda</taxon>
        <taxon>Hexapoda</taxon>
        <taxon>Insecta</taxon>
        <taxon>Pterygota</taxon>
        <taxon>Neoptera</taxon>
        <taxon>Endopterygota</taxon>
        <taxon>Diptera</taxon>
        <taxon>Nematocera</taxon>
        <taxon>Culicoidea</taxon>
        <taxon>Culicidae</taxon>
        <taxon>Culicinae</taxon>
        <taxon>Culicini</taxon>
        <taxon>Culex</taxon>
        <taxon>Culex</taxon>
    </lineage>
</organism>
<dbReference type="EMBL" id="DS232075">
    <property type="protein sequence ID" value="EDS34007.1"/>
    <property type="molecule type" value="Genomic_DNA"/>
</dbReference>
<reference evidence="3" key="2">
    <citation type="submission" date="2020-05" db="UniProtKB">
        <authorList>
            <consortium name="EnsemblMetazoa"/>
        </authorList>
    </citation>
    <scope>IDENTIFICATION</scope>
    <source>
        <strain evidence="3">JHB</strain>
    </source>
</reference>